<comment type="caution">
    <text evidence="1">The sequence shown here is derived from an EMBL/GenBank/DDBJ whole genome shotgun (WGS) entry which is preliminary data.</text>
</comment>
<dbReference type="EMBL" id="MFIE01000014">
    <property type="protein sequence ID" value="OGF82725.1"/>
    <property type="molecule type" value="Genomic_DNA"/>
</dbReference>
<evidence type="ECO:0000313" key="2">
    <source>
        <dbReference type="Proteomes" id="UP000178684"/>
    </source>
</evidence>
<reference evidence="1 2" key="1">
    <citation type="journal article" date="2016" name="Nat. Commun.">
        <title>Thousands of microbial genomes shed light on interconnected biogeochemical processes in an aquifer system.</title>
        <authorList>
            <person name="Anantharaman K."/>
            <person name="Brown C.T."/>
            <person name="Hug L.A."/>
            <person name="Sharon I."/>
            <person name="Castelle C.J."/>
            <person name="Probst A.J."/>
            <person name="Thomas B.C."/>
            <person name="Singh A."/>
            <person name="Wilkins M.J."/>
            <person name="Karaoz U."/>
            <person name="Brodie E.L."/>
            <person name="Williams K.H."/>
            <person name="Hubbard S.S."/>
            <person name="Banfield J.F."/>
        </authorList>
    </citation>
    <scope>NUCLEOTIDE SEQUENCE [LARGE SCALE GENOMIC DNA]</scope>
</reference>
<proteinExistence type="predicted"/>
<dbReference type="AlphaFoldDB" id="A0A1F5X453"/>
<protein>
    <submittedName>
        <fullName evidence="1">Uncharacterized protein</fullName>
    </submittedName>
</protein>
<sequence>MLLAICFFGLGAYGASKAERGAKSSQGKLRGTMADASVQEEVMKLILESKTLGSCKEVRFIKAKISKPLNAGLWTEEWAMNICGRKAKYFVGFMLGEKKEIAGFIFRITTKGAVVM</sequence>
<gene>
    <name evidence="1" type="ORF">A3B18_00415</name>
</gene>
<dbReference type="Proteomes" id="UP000178684">
    <property type="component" value="Unassembled WGS sequence"/>
</dbReference>
<organism evidence="1 2">
    <name type="scientific">Candidatus Giovannonibacteria bacterium RIFCSPLOWO2_01_FULL_46_13</name>
    <dbReference type="NCBI Taxonomy" id="1798352"/>
    <lineage>
        <taxon>Bacteria</taxon>
        <taxon>Candidatus Giovannoniibacteriota</taxon>
    </lineage>
</organism>
<accession>A0A1F5X453</accession>
<evidence type="ECO:0000313" key="1">
    <source>
        <dbReference type="EMBL" id="OGF82725.1"/>
    </source>
</evidence>
<name>A0A1F5X453_9BACT</name>